<dbReference type="GO" id="GO:0003677">
    <property type="term" value="F:DNA binding"/>
    <property type="evidence" value="ECO:0007669"/>
    <property type="project" value="InterPro"/>
</dbReference>
<keyword evidence="6" id="KW-1185">Reference proteome</keyword>
<evidence type="ECO:0000256" key="2">
    <source>
        <dbReference type="PROSITE-ProRule" id="PRU00169"/>
    </source>
</evidence>
<dbReference type="AlphaFoldDB" id="A0A545U8X0"/>
<evidence type="ECO:0000313" key="6">
    <source>
        <dbReference type="Proteomes" id="UP000315439"/>
    </source>
</evidence>
<evidence type="ECO:0000256" key="1">
    <source>
        <dbReference type="ARBA" id="ARBA00023012"/>
    </source>
</evidence>
<dbReference type="PROSITE" id="PS50110">
    <property type="entry name" value="RESPONSE_REGULATORY"/>
    <property type="match status" value="1"/>
</dbReference>
<dbReference type="PROSITE" id="PS50930">
    <property type="entry name" value="HTH_LYTTR"/>
    <property type="match status" value="1"/>
</dbReference>
<dbReference type="Gene3D" id="3.40.50.2300">
    <property type="match status" value="1"/>
</dbReference>
<evidence type="ECO:0000259" key="4">
    <source>
        <dbReference type="PROSITE" id="PS50930"/>
    </source>
</evidence>
<dbReference type="InterPro" id="IPR011006">
    <property type="entry name" value="CheY-like_superfamily"/>
</dbReference>
<dbReference type="SMART" id="SM00850">
    <property type="entry name" value="LytTR"/>
    <property type="match status" value="1"/>
</dbReference>
<evidence type="ECO:0000259" key="3">
    <source>
        <dbReference type="PROSITE" id="PS50110"/>
    </source>
</evidence>
<gene>
    <name evidence="5" type="ORF">FLL46_18545</name>
</gene>
<dbReference type="OrthoDB" id="236568at2"/>
<organism evidence="5 6">
    <name type="scientific">Aliikangiella coralliicola</name>
    <dbReference type="NCBI Taxonomy" id="2592383"/>
    <lineage>
        <taxon>Bacteria</taxon>
        <taxon>Pseudomonadati</taxon>
        <taxon>Pseudomonadota</taxon>
        <taxon>Gammaproteobacteria</taxon>
        <taxon>Oceanospirillales</taxon>
        <taxon>Pleioneaceae</taxon>
        <taxon>Aliikangiella</taxon>
    </lineage>
</organism>
<dbReference type="SMART" id="SM00448">
    <property type="entry name" value="REC"/>
    <property type="match status" value="1"/>
</dbReference>
<dbReference type="Pfam" id="PF00072">
    <property type="entry name" value="Response_reg"/>
    <property type="match status" value="1"/>
</dbReference>
<feature type="domain" description="HTH LytTR-type" evidence="4">
    <location>
        <begin position="129"/>
        <end position="232"/>
    </location>
</feature>
<evidence type="ECO:0000313" key="5">
    <source>
        <dbReference type="EMBL" id="TQV85920.1"/>
    </source>
</evidence>
<dbReference type="Proteomes" id="UP000315439">
    <property type="component" value="Unassembled WGS sequence"/>
</dbReference>
<reference evidence="5 6" key="1">
    <citation type="submission" date="2019-07" db="EMBL/GenBank/DDBJ databases">
        <title>Draft genome for Aliikangiella sp. M105.</title>
        <authorList>
            <person name="Wang G."/>
        </authorList>
    </citation>
    <scope>NUCLEOTIDE SEQUENCE [LARGE SCALE GENOMIC DNA]</scope>
    <source>
        <strain evidence="5 6">M105</strain>
    </source>
</reference>
<dbReference type="InterPro" id="IPR046947">
    <property type="entry name" value="LytR-like"/>
</dbReference>
<dbReference type="EMBL" id="VIKS01000011">
    <property type="protein sequence ID" value="TQV85920.1"/>
    <property type="molecule type" value="Genomic_DNA"/>
</dbReference>
<proteinExistence type="predicted"/>
<accession>A0A545U8X0</accession>
<protein>
    <submittedName>
        <fullName evidence="5">Response regulator transcription factor</fullName>
    </submittedName>
</protein>
<name>A0A545U8X0_9GAMM</name>
<feature type="modified residue" description="4-aspartylphosphate" evidence="2">
    <location>
        <position position="55"/>
    </location>
</feature>
<sequence length="232" mass="26204">MRIIVVEDEPLVAQRIVRLSKQILRSDLVSISIQSTLEGAINYLQEHCIDLLLLDLNLNGKDGFEVLKQAVAQAFHTVIISANTDKAVAAFEFGVLDFVSKPVTVKRLQTAFERYHSSETGAARSTKYLSIRKPQGLTLIDVEDIRYIQGSGIYAEIHLQKGESELHDKSLNVLESILPASFIRIHRSFIVNLRDASHFRSHGGSKYDLVLHNAETLPVSRTRYKYIKHRLP</sequence>
<dbReference type="RefSeq" id="WP_142932839.1">
    <property type="nucleotide sequence ID" value="NZ_ML660167.1"/>
</dbReference>
<dbReference type="InterPro" id="IPR001789">
    <property type="entry name" value="Sig_transdc_resp-reg_receiver"/>
</dbReference>
<dbReference type="PANTHER" id="PTHR37299">
    <property type="entry name" value="TRANSCRIPTIONAL REGULATOR-RELATED"/>
    <property type="match status" value="1"/>
</dbReference>
<dbReference type="GO" id="GO:0000156">
    <property type="term" value="F:phosphorelay response regulator activity"/>
    <property type="evidence" value="ECO:0007669"/>
    <property type="project" value="InterPro"/>
</dbReference>
<feature type="domain" description="Response regulatory" evidence="3">
    <location>
        <begin position="2"/>
        <end position="116"/>
    </location>
</feature>
<dbReference type="Pfam" id="PF04397">
    <property type="entry name" value="LytTR"/>
    <property type="match status" value="1"/>
</dbReference>
<dbReference type="Gene3D" id="2.40.50.1020">
    <property type="entry name" value="LytTr DNA-binding domain"/>
    <property type="match status" value="1"/>
</dbReference>
<keyword evidence="1" id="KW-0902">Two-component regulatory system</keyword>
<dbReference type="PANTHER" id="PTHR37299:SF1">
    <property type="entry name" value="STAGE 0 SPORULATION PROTEIN A HOMOLOG"/>
    <property type="match status" value="1"/>
</dbReference>
<dbReference type="SUPFAM" id="SSF52172">
    <property type="entry name" value="CheY-like"/>
    <property type="match status" value="1"/>
</dbReference>
<comment type="caution">
    <text evidence="5">The sequence shown here is derived from an EMBL/GenBank/DDBJ whole genome shotgun (WGS) entry which is preliminary data.</text>
</comment>
<keyword evidence="2" id="KW-0597">Phosphoprotein</keyword>
<dbReference type="InterPro" id="IPR007492">
    <property type="entry name" value="LytTR_DNA-bd_dom"/>
</dbReference>